<sequence length="218" mass="23379">MTAQADQIRNRRQAFAAPGSPLDRIVRVLAVGLPAAVGVVAAMMLITPLSPTAEISFLLDRNKVEITDTRLRVDNAMYRGEDSRGRPFSIAAGDALQSSDSVPIVEMHELVARIVLPEGPAVLSSATGTYNIDEEQVAIPGMVEFTAADGYRMTARNVQIDLPTRTIHSNGPVEGTVPAGSFSADQLHADLHERTLSLDGNAKLRMVPARLRMPAGVQ</sequence>
<dbReference type="InterPro" id="IPR026265">
    <property type="entry name" value="LptC"/>
</dbReference>
<reference evidence="2 3" key="1">
    <citation type="submission" date="2019-04" db="EMBL/GenBank/DDBJ databases">
        <title>Altererythrobacter aquimixticola sp. nov., isolated from sediment of junction between the ocean and a freshwater spring.</title>
        <authorList>
            <person name="Yoon J.-H."/>
        </authorList>
    </citation>
    <scope>NUCLEOTIDE SEQUENCE [LARGE SCALE GENOMIC DNA]</scope>
    <source>
        <strain evidence="2 3">SSKS-13</strain>
    </source>
</reference>
<comment type="caution">
    <text evidence="2">The sequence shown here is derived from an EMBL/GenBank/DDBJ whole genome shotgun (WGS) entry which is preliminary data.</text>
</comment>
<dbReference type="RefSeq" id="WP_136694531.1">
    <property type="nucleotide sequence ID" value="NZ_SSHH01000004.1"/>
</dbReference>
<dbReference type="NCBIfam" id="TIGR04409">
    <property type="entry name" value="LptC_YrbK"/>
    <property type="match status" value="1"/>
</dbReference>
<dbReference type="Gene3D" id="2.60.450.10">
    <property type="entry name" value="Lipopolysaccharide (LPS) transport protein A like domain"/>
    <property type="match status" value="1"/>
</dbReference>
<feature type="transmembrane region" description="Helical" evidence="1">
    <location>
        <begin position="25"/>
        <end position="46"/>
    </location>
</feature>
<keyword evidence="1" id="KW-1133">Transmembrane helix</keyword>
<dbReference type="InterPro" id="IPR010664">
    <property type="entry name" value="LipoPS_assembly_LptC-rel"/>
</dbReference>
<dbReference type="OrthoDB" id="7423492at2"/>
<keyword evidence="3" id="KW-1185">Reference proteome</keyword>
<dbReference type="Proteomes" id="UP000309389">
    <property type="component" value="Unassembled WGS sequence"/>
</dbReference>
<evidence type="ECO:0000313" key="3">
    <source>
        <dbReference type="Proteomes" id="UP000309389"/>
    </source>
</evidence>
<dbReference type="AlphaFoldDB" id="A0A4V4U893"/>
<protein>
    <submittedName>
        <fullName evidence="2">LPS export ABC transporter periplasmic protein LptC</fullName>
    </submittedName>
</protein>
<dbReference type="GO" id="GO:0005886">
    <property type="term" value="C:plasma membrane"/>
    <property type="evidence" value="ECO:0007669"/>
    <property type="project" value="InterPro"/>
</dbReference>
<dbReference type="Pfam" id="PF06835">
    <property type="entry name" value="LptC"/>
    <property type="match status" value="1"/>
</dbReference>
<proteinExistence type="predicted"/>
<evidence type="ECO:0000313" key="2">
    <source>
        <dbReference type="EMBL" id="TIX48957.1"/>
    </source>
</evidence>
<gene>
    <name evidence="2" type="primary">lptC</name>
    <name evidence="2" type="ORF">E5222_14575</name>
</gene>
<accession>A0A4V4U893</accession>
<dbReference type="EMBL" id="SSHH01000004">
    <property type="protein sequence ID" value="TIX48957.1"/>
    <property type="molecule type" value="Genomic_DNA"/>
</dbReference>
<evidence type="ECO:0000256" key="1">
    <source>
        <dbReference type="SAM" id="Phobius"/>
    </source>
</evidence>
<name>A0A4V4U893_9SPHN</name>
<keyword evidence="1" id="KW-0472">Membrane</keyword>
<organism evidence="2 3">
    <name type="scientific">Alteraurantiacibacter aquimixticola</name>
    <dbReference type="NCBI Taxonomy" id="2489173"/>
    <lineage>
        <taxon>Bacteria</taxon>
        <taxon>Pseudomonadati</taxon>
        <taxon>Pseudomonadota</taxon>
        <taxon>Alphaproteobacteria</taxon>
        <taxon>Sphingomonadales</taxon>
        <taxon>Erythrobacteraceae</taxon>
        <taxon>Alteraurantiacibacter</taxon>
    </lineage>
</organism>
<dbReference type="GO" id="GO:0015221">
    <property type="term" value="F:lipopolysaccharide transmembrane transporter activity"/>
    <property type="evidence" value="ECO:0007669"/>
    <property type="project" value="InterPro"/>
</dbReference>
<keyword evidence="1" id="KW-0812">Transmembrane</keyword>